<feature type="transmembrane region" description="Helical" evidence="5">
    <location>
        <begin position="58"/>
        <end position="78"/>
    </location>
</feature>
<feature type="transmembrane region" description="Helical" evidence="5">
    <location>
        <begin position="459"/>
        <end position="479"/>
    </location>
</feature>
<proteinExistence type="predicted"/>
<evidence type="ECO:0000256" key="1">
    <source>
        <dbReference type="ARBA" id="ARBA00004141"/>
    </source>
</evidence>
<organism evidence="7 8">
    <name type="scientific">candidate division WS5 bacterium</name>
    <dbReference type="NCBI Taxonomy" id="2093353"/>
    <lineage>
        <taxon>Bacteria</taxon>
        <taxon>candidate division WS5</taxon>
    </lineage>
</organism>
<keyword evidence="4 5" id="KW-0472">Membrane</keyword>
<dbReference type="PANTHER" id="PTHR37422:SF13">
    <property type="entry name" value="LIPOPOLYSACCHARIDE BIOSYNTHESIS PROTEIN PA4999-RELATED"/>
    <property type="match status" value="1"/>
</dbReference>
<dbReference type="Pfam" id="PF04932">
    <property type="entry name" value="Wzy_C"/>
    <property type="match status" value="1"/>
</dbReference>
<evidence type="ECO:0000259" key="6">
    <source>
        <dbReference type="Pfam" id="PF04932"/>
    </source>
</evidence>
<keyword evidence="7" id="KW-0436">Ligase</keyword>
<dbReference type="AlphaFoldDB" id="A0A419DF17"/>
<comment type="subcellular location">
    <subcellularLocation>
        <location evidence="1">Membrane</location>
        <topology evidence="1">Multi-pass membrane protein</topology>
    </subcellularLocation>
</comment>
<dbReference type="GO" id="GO:0016874">
    <property type="term" value="F:ligase activity"/>
    <property type="evidence" value="ECO:0007669"/>
    <property type="project" value="UniProtKB-KW"/>
</dbReference>
<evidence type="ECO:0000313" key="8">
    <source>
        <dbReference type="Proteomes" id="UP000285655"/>
    </source>
</evidence>
<feature type="domain" description="O-antigen ligase-related" evidence="6">
    <location>
        <begin position="324"/>
        <end position="475"/>
    </location>
</feature>
<feature type="transmembrane region" description="Helical" evidence="5">
    <location>
        <begin position="217"/>
        <end position="234"/>
    </location>
</feature>
<dbReference type="InterPro" id="IPR051533">
    <property type="entry name" value="WaaL-like"/>
</dbReference>
<protein>
    <submittedName>
        <fullName evidence="7">O-antigen ligase domain-containing protein</fullName>
    </submittedName>
</protein>
<dbReference type="PANTHER" id="PTHR37422">
    <property type="entry name" value="TEICHURONIC ACID BIOSYNTHESIS PROTEIN TUAE"/>
    <property type="match status" value="1"/>
</dbReference>
<dbReference type="Proteomes" id="UP000285655">
    <property type="component" value="Unassembled WGS sequence"/>
</dbReference>
<sequence length="554" mass="63982">MTPPIVNRILINISLLLAIIMFTFLVIYTMLTRQSHYIIIGIAAISVPMFFAKKDSQLFIITNKLVLITVFVFFSTYFGSMLPSLQNFHFAVLLSLIVLPALFTRTKLMTYIYIGILLFFSGTQYGMRARALENFIDIYGKGTGQLHFSLLNIYLFYIMLSILIHRVLIKNENQSGFVHCSLYKYFWFFIGIFTVYIFIGVGHGIPFWDTLKYDAGVMNFPVVAVLLFVLLNFFKSEKDIDQFMKFFMVCMLVRGFYGIYRFIFMLGDPANPYRNNLGALETRISFFDWGDSLIASVAVFYSIWLLLKHNDTLTLMWRKLHWMIVIVGIFNITFSYRRTAWSGFILVLLWLSQYLKLKQKMLVGIILIIVTGLISSYLLVNRYGEEIKQKGVLERILPDIHSETTGEVTVKEGRFSELYRAWNAIKGKLIFGMGPWMSVETGDILTADNEKILTSHSSIFFILLKMGLVGLTIYFAMLVSYVKFWLKVRKERWNSMKMRAVGETGFAGFVCTIPSIFLAPLVNEYRTMSLVAICLALPYVAYHFDRAKQDAEVF</sequence>
<feature type="transmembrane region" description="Helical" evidence="5">
    <location>
        <begin position="147"/>
        <end position="164"/>
    </location>
</feature>
<feature type="transmembrane region" description="Helical" evidence="5">
    <location>
        <begin position="246"/>
        <end position="266"/>
    </location>
</feature>
<feature type="transmembrane region" description="Helical" evidence="5">
    <location>
        <begin position="185"/>
        <end position="205"/>
    </location>
</feature>
<dbReference type="InterPro" id="IPR007016">
    <property type="entry name" value="O-antigen_ligase-rel_domated"/>
</dbReference>
<feature type="transmembrane region" description="Helical" evidence="5">
    <location>
        <begin position="34"/>
        <end position="51"/>
    </location>
</feature>
<accession>A0A419DF17</accession>
<feature type="transmembrane region" description="Helical" evidence="5">
    <location>
        <begin position="84"/>
        <end position="103"/>
    </location>
</feature>
<evidence type="ECO:0000256" key="5">
    <source>
        <dbReference type="SAM" id="Phobius"/>
    </source>
</evidence>
<feature type="transmembrane region" description="Helical" evidence="5">
    <location>
        <begin position="500"/>
        <end position="519"/>
    </location>
</feature>
<evidence type="ECO:0000313" key="7">
    <source>
        <dbReference type="EMBL" id="RJO61668.1"/>
    </source>
</evidence>
<evidence type="ECO:0000256" key="2">
    <source>
        <dbReference type="ARBA" id="ARBA00022692"/>
    </source>
</evidence>
<feature type="transmembrane region" description="Helical" evidence="5">
    <location>
        <begin position="286"/>
        <end position="307"/>
    </location>
</feature>
<evidence type="ECO:0000256" key="4">
    <source>
        <dbReference type="ARBA" id="ARBA00023136"/>
    </source>
</evidence>
<feature type="transmembrane region" description="Helical" evidence="5">
    <location>
        <begin position="9"/>
        <end position="28"/>
    </location>
</feature>
<feature type="transmembrane region" description="Helical" evidence="5">
    <location>
        <begin position="110"/>
        <end position="127"/>
    </location>
</feature>
<name>A0A419DF17_9BACT</name>
<dbReference type="GO" id="GO:0016020">
    <property type="term" value="C:membrane"/>
    <property type="evidence" value="ECO:0007669"/>
    <property type="project" value="UniProtKB-SubCell"/>
</dbReference>
<reference evidence="7 8" key="1">
    <citation type="journal article" date="2017" name="ISME J.">
        <title>Energy and carbon metabolisms in a deep terrestrial subsurface fluid microbial community.</title>
        <authorList>
            <person name="Momper L."/>
            <person name="Jungbluth S.P."/>
            <person name="Lee M.D."/>
            <person name="Amend J.P."/>
        </authorList>
    </citation>
    <scope>NUCLEOTIDE SEQUENCE [LARGE SCALE GENOMIC DNA]</scope>
    <source>
        <strain evidence="7">SURF_29</strain>
    </source>
</reference>
<evidence type="ECO:0000256" key="3">
    <source>
        <dbReference type="ARBA" id="ARBA00022989"/>
    </source>
</evidence>
<dbReference type="EMBL" id="QZJW01000014">
    <property type="protein sequence ID" value="RJO61668.1"/>
    <property type="molecule type" value="Genomic_DNA"/>
</dbReference>
<gene>
    <name evidence="7" type="ORF">C4544_02090</name>
</gene>
<feature type="transmembrane region" description="Helical" evidence="5">
    <location>
        <begin position="319"/>
        <end position="334"/>
    </location>
</feature>
<comment type="caution">
    <text evidence="7">The sequence shown here is derived from an EMBL/GenBank/DDBJ whole genome shotgun (WGS) entry which is preliminary data.</text>
</comment>
<keyword evidence="3 5" id="KW-1133">Transmembrane helix</keyword>
<keyword evidence="2 5" id="KW-0812">Transmembrane</keyword>
<feature type="transmembrane region" description="Helical" evidence="5">
    <location>
        <begin position="362"/>
        <end position="380"/>
    </location>
</feature>